<dbReference type="Gene3D" id="1.10.238.10">
    <property type="entry name" value="EF-hand"/>
    <property type="match status" value="1"/>
</dbReference>
<dbReference type="GO" id="GO:0005509">
    <property type="term" value="F:calcium ion binding"/>
    <property type="evidence" value="ECO:0007669"/>
    <property type="project" value="InterPro"/>
</dbReference>
<dbReference type="SUPFAM" id="SSF47473">
    <property type="entry name" value="EF-hand"/>
    <property type="match status" value="1"/>
</dbReference>
<accession>A0A6A2ZYI1</accession>
<comment type="caution">
    <text evidence="3">The sequence shown here is derived from an EMBL/GenBank/DDBJ whole genome shotgun (WGS) entry which is preliminary data.</text>
</comment>
<evidence type="ECO:0000313" key="4">
    <source>
        <dbReference type="Proteomes" id="UP000436088"/>
    </source>
</evidence>
<dbReference type="Pfam" id="PF13405">
    <property type="entry name" value="EF-hand_6"/>
    <property type="match status" value="1"/>
</dbReference>
<dbReference type="InterPro" id="IPR002048">
    <property type="entry name" value="EF_hand_dom"/>
</dbReference>
<dbReference type="InterPro" id="IPR011992">
    <property type="entry name" value="EF-hand-dom_pair"/>
</dbReference>
<evidence type="ECO:0000256" key="1">
    <source>
        <dbReference type="ARBA" id="ARBA00022837"/>
    </source>
</evidence>
<feature type="domain" description="EF-hand" evidence="2">
    <location>
        <begin position="14"/>
        <end position="49"/>
    </location>
</feature>
<keyword evidence="4" id="KW-1185">Reference proteome</keyword>
<dbReference type="AlphaFoldDB" id="A0A6A2ZYI1"/>
<dbReference type="EMBL" id="VEPZ02001055">
    <property type="protein sequence ID" value="KAE8697101.1"/>
    <property type="molecule type" value="Genomic_DNA"/>
</dbReference>
<gene>
    <name evidence="3" type="ORF">F3Y22_tig00110633pilonHSYRG00058</name>
</gene>
<sequence>MDQRWKPKPTALPFSKEQLKALFRRFDSHKDSRLTKSELKKAFKEMGSRVAAFRALGSLQHADENGDKFISGDELEALLQYAVALAYTFKTK</sequence>
<protein>
    <recommendedName>
        <fullName evidence="2">EF-hand domain-containing protein</fullName>
    </recommendedName>
</protein>
<dbReference type="InterPro" id="IPR018247">
    <property type="entry name" value="EF_Hand_1_Ca_BS"/>
</dbReference>
<evidence type="ECO:0000313" key="3">
    <source>
        <dbReference type="EMBL" id="KAE8697101.1"/>
    </source>
</evidence>
<dbReference type="PROSITE" id="PS50222">
    <property type="entry name" value="EF_HAND_2"/>
    <property type="match status" value="1"/>
</dbReference>
<dbReference type="Proteomes" id="UP000436088">
    <property type="component" value="Unassembled WGS sequence"/>
</dbReference>
<evidence type="ECO:0000259" key="2">
    <source>
        <dbReference type="PROSITE" id="PS50222"/>
    </source>
</evidence>
<reference evidence="3" key="1">
    <citation type="submission" date="2019-09" db="EMBL/GenBank/DDBJ databases">
        <title>Draft genome information of white flower Hibiscus syriacus.</title>
        <authorList>
            <person name="Kim Y.-M."/>
        </authorList>
    </citation>
    <scope>NUCLEOTIDE SEQUENCE [LARGE SCALE GENOMIC DNA]</scope>
    <source>
        <strain evidence="3">YM2019G1</strain>
    </source>
</reference>
<organism evidence="3 4">
    <name type="scientific">Hibiscus syriacus</name>
    <name type="common">Rose of Sharon</name>
    <dbReference type="NCBI Taxonomy" id="106335"/>
    <lineage>
        <taxon>Eukaryota</taxon>
        <taxon>Viridiplantae</taxon>
        <taxon>Streptophyta</taxon>
        <taxon>Embryophyta</taxon>
        <taxon>Tracheophyta</taxon>
        <taxon>Spermatophyta</taxon>
        <taxon>Magnoliopsida</taxon>
        <taxon>eudicotyledons</taxon>
        <taxon>Gunneridae</taxon>
        <taxon>Pentapetalae</taxon>
        <taxon>rosids</taxon>
        <taxon>malvids</taxon>
        <taxon>Malvales</taxon>
        <taxon>Malvaceae</taxon>
        <taxon>Malvoideae</taxon>
        <taxon>Hibiscus</taxon>
    </lineage>
</organism>
<dbReference type="PROSITE" id="PS00018">
    <property type="entry name" value="EF_HAND_1"/>
    <property type="match status" value="1"/>
</dbReference>
<name>A0A6A2ZYI1_HIBSY</name>
<proteinExistence type="predicted"/>
<keyword evidence="1" id="KW-0106">Calcium</keyword>